<evidence type="ECO:0000256" key="6">
    <source>
        <dbReference type="SAM" id="MobiDB-lite"/>
    </source>
</evidence>
<reference evidence="8" key="1">
    <citation type="journal article" date="2018" name="Genome Biol. Evol.">
        <title>Genomics and development of Lentinus tigrinus, a white-rot wood-decaying mushroom with dimorphic fruiting bodies.</title>
        <authorList>
            <person name="Wu B."/>
            <person name="Xu Z."/>
            <person name="Knudson A."/>
            <person name="Carlson A."/>
            <person name="Chen N."/>
            <person name="Kovaka S."/>
            <person name="LaButti K."/>
            <person name="Lipzen A."/>
            <person name="Pennachio C."/>
            <person name="Riley R."/>
            <person name="Schakwitz W."/>
            <person name="Umezawa K."/>
            <person name="Ohm R.A."/>
            <person name="Grigoriev I.V."/>
            <person name="Nagy L.G."/>
            <person name="Gibbons J."/>
            <person name="Hibbett D."/>
        </authorList>
    </citation>
    <scope>NUCLEOTIDE SEQUENCE [LARGE SCALE GENOMIC DNA]</scope>
    <source>
        <strain evidence="8">ALCF2SS1-6</strain>
    </source>
</reference>
<evidence type="ECO:0000256" key="2">
    <source>
        <dbReference type="ARBA" id="ARBA00022491"/>
    </source>
</evidence>
<dbReference type="PROSITE" id="PS51477">
    <property type="entry name" value="PAH"/>
    <property type="match status" value="1"/>
</dbReference>
<dbReference type="Pfam" id="PF08295">
    <property type="entry name" value="Sin3_corepress"/>
    <property type="match status" value="1"/>
</dbReference>
<sequence>MLFHGNPLLIQGFNTFLPPGYRIELNNEHSDTITVTTPLGRVTQRTTMYGIPQGLPRESMLAPGMVPPYTQPPFGLPPPPVLPVGIGNGSRPVTPMPIHAPPPPHIAHEMQVMRQPHPGSHSPAMQGGRDDAALLGSLNARQTEKAQNGEFHHAINYLSKIKNRFSDDPETYKQFLEILQTYQKEQRHVQDQSQVYAQVQMLFKDAPDLMDEFKDFLPEAAPPMHPAGLVGILPQPTTGPGMPGSFLPPEPPAAEKSTKTQNKRKKQKEPVAPPKAAGGRSAKRAKTANNQRTEPASPKFSPYQVPHSPQLVNMHVHPVPAPMHQQMQPVPIRPASVGPVGPVPPSAQDELLFFDRAKKALEGGGTYEEFLKLLNMFSRDIIDTKTLVDRAEVFLGDGELLTQFKDLLGHEDQAGREEGPPGSLRTTAPDYYTALPPDDGQGPSYRRLPDSEVRLACSGRDRLCWSVLNDEWVSHPTWASEDAGFMTHKKNSFEDTLHKCEEERHEFQVQIEALTRTIANFNPIEARIETMSAEERSNFRLGADLGGMSPAVYERIVRKVYGFDGGNEVLRSLRETPATAVPVVLARLRRKDEEWRRAQREWNRTWREIDSKNFYKALDHQGITFKQNDKKIITAKHFFNEIEKVKKAAVERDNGHPNGVKNGAGSSRGSTGSPPLHSWMRPIGHQLEYKFEDVELLQDCVKLVFTFLDHSSQHFSQAERRGMEKFLRSFIPTLFMLSAHDFNAACGPLTPGPDDDPSEDQSALLDDEHPKAAPPPEKEVQQEGVSAQDLRTRLLKTAQEAPQLGQDESPMLTSSTSPVAGESPQDISNPGVRHAEGDSGPYNVDVRTNAEDIWVRELKASGAPSAGESRVVRRPFFAGTTFYTLLRLIQASLLYSRLLACKEVGARMAAEKHASLFANPVAEHLGLDEPNGPPAVLKQALEAFGSSREGDEQPNVLYMYLLDACEKVFENELDQATFEEHMRWFFRTKAFNVFTLDRVIGAIVKQVQTVLGDNKCQELWYLLQQTRSADKATAHDTIRYRREAERNVGSDEKLYRLDWDAAAKTLRIQLMGPEDPTVDEDETGEGRWRAYLASYVLSHPTEWTPNTNSSGYGPVFMKRNVHDGTEEGKDGVVEEERGMGITVQRGTYKLMYEAGQEDVLVRRRGADEQRALCERAARREDERRRRGGRLLER</sequence>
<feature type="region of interest" description="Disordered" evidence="6">
    <location>
        <begin position="650"/>
        <end position="678"/>
    </location>
</feature>
<feature type="region of interest" description="Disordered" evidence="6">
    <location>
        <begin position="800"/>
        <end position="844"/>
    </location>
</feature>
<dbReference type="InterPro" id="IPR039774">
    <property type="entry name" value="Sin3-like"/>
</dbReference>
<dbReference type="GO" id="GO:0000122">
    <property type="term" value="P:negative regulation of transcription by RNA polymerase II"/>
    <property type="evidence" value="ECO:0007669"/>
    <property type="project" value="TreeGrafter"/>
</dbReference>
<dbReference type="InterPro" id="IPR013194">
    <property type="entry name" value="HDAC_interact_dom"/>
</dbReference>
<dbReference type="PANTHER" id="PTHR12346">
    <property type="entry name" value="SIN3B-RELATED"/>
    <property type="match status" value="1"/>
</dbReference>
<dbReference type="Pfam" id="PF16879">
    <property type="entry name" value="Sin3a_C"/>
    <property type="match status" value="1"/>
</dbReference>
<dbReference type="AlphaFoldDB" id="A0A5C2SNY0"/>
<evidence type="ECO:0000256" key="1">
    <source>
        <dbReference type="ARBA" id="ARBA00004123"/>
    </source>
</evidence>
<keyword evidence="3" id="KW-0677">Repeat</keyword>
<protein>
    <recommendedName>
        <fullName evidence="7">Histone deacetylase interacting domain-containing protein</fullName>
    </recommendedName>
</protein>
<dbReference type="InterPro" id="IPR003822">
    <property type="entry name" value="PAH"/>
</dbReference>
<comment type="subcellular location">
    <subcellularLocation>
        <location evidence="1 5">Nucleus</location>
    </subcellularLocation>
</comment>
<dbReference type="STRING" id="1328759.A0A5C2SNY0"/>
<proteinExistence type="predicted"/>
<dbReference type="Proteomes" id="UP000313359">
    <property type="component" value="Unassembled WGS sequence"/>
</dbReference>
<dbReference type="EMBL" id="ML122253">
    <property type="protein sequence ID" value="RPD65008.1"/>
    <property type="molecule type" value="Genomic_DNA"/>
</dbReference>
<feature type="domain" description="Histone deacetylase interacting" evidence="7">
    <location>
        <begin position="439"/>
        <end position="538"/>
    </location>
</feature>
<dbReference type="Gene3D" id="1.20.1160.11">
    <property type="entry name" value="Paired amphipathic helix"/>
    <property type="match status" value="2"/>
</dbReference>
<dbReference type="PANTHER" id="PTHR12346:SF0">
    <property type="entry name" value="SIN3A, ISOFORM G"/>
    <property type="match status" value="1"/>
</dbReference>
<dbReference type="FunFam" id="1.20.1160.11:FF:000002">
    <property type="entry name" value="Paired amphipathic helix protein SIN3"/>
    <property type="match status" value="1"/>
</dbReference>
<feature type="compositionally biased region" description="Basic and acidic residues" evidence="6">
    <location>
        <begin position="766"/>
        <end position="781"/>
    </location>
</feature>
<evidence type="ECO:0000259" key="7">
    <source>
        <dbReference type="SMART" id="SM00761"/>
    </source>
</evidence>
<name>A0A5C2SNY0_9APHY</name>
<dbReference type="SUPFAM" id="SSF47762">
    <property type="entry name" value="PAH2 domain"/>
    <property type="match status" value="2"/>
</dbReference>
<dbReference type="OrthoDB" id="10265969at2759"/>
<evidence type="ECO:0000256" key="3">
    <source>
        <dbReference type="ARBA" id="ARBA00022737"/>
    </source>
</evidence>
<keyword evidence="2" id="KW-0678">Repressor</keyword>
<feature type="region of interest" description="Disordered" evidence="6">
    <location>
        <begin position="412"/>
        <end position="446"/>
    </location>
</feature>
<feature type="region of interest" description="Disordered" evidence="6">
    <location>
        <begin position="1174"/>
        <end position="1193"/>
    </location>
</feature>
<dbReference type="GO" id="GO:0070822">
    <property type="term" value="C:Sin3-type complex"/>
    <property type="evidence" value="ECO:0007669"/>
    <property type="project" value="TreeGrafter"/>
</dbReference>
<dbReference type="Pfam" id="PF02671">
    <property type="entry name" value="PAH"/>
    <property type="match status" value="2"/>
</dbReference>
<keyword evidence="9" id="KW-1185">Reference proteome</keyword>
<dbReference type="InterPro" id="IPR031693">
    <property type="entry name" value="Sin3_C"/>
</dbReference>
<accession>A0A5C2SNY0</accession>
<dbReference type="SMART" id="SM00761">
    <property type="entry name" value="HDAC_interact"/>
    <property type="match status" value="1"/>
</dbReference>
<feature type="region of interest" description="Disordered" evidence="6">
    <location>
        <begin position="747"/>
        <end position="787"/>
    </location>
</feature>
<gene>
    <name evidence="8" type="ORF">L227DRAFT_494514</name>
</gene>
<evidence type="ECO:0000256" key="5">
    <source>
        <dbReference type="PROSITE-ProRule" id="PRU00810"/>
    </source>
</evidence>
<dbReference type="InterPro" id="IPR036600">
    <property type="entry name" value="PAH_sf"/>
</dbReference>
<keyword evidence="4 5" id="KW-0539">Nucleus</keyword>
<feature type="compositionally biased region" description="Polar residues" evidence="6">
    <location>
        <begin position="664"/>
        <end position="673"/>
    </location>
</feature>
<dbReference type="GO" id="GO:0003714">
    <property type="term" value="F:transcription corepressor activity"/>
    <property type="evidence" value="ECO:0007669"/>
    <property type="project" value="InterPro"/>
</dbReference>
<organism evidence="8 9">
    <name type="scientific">Lentinus tigrinus ALCF2SS1-6</name>
    <dbReference type="NCBI Taxonomy" id="1328759"/>
    <lineage>
        <taxon>Eukaryota</taxon>
        <taxon>Fungi</taxon>
        <taxon>Dikarya</taxon>
        <taxon>Basidiomycota</taxon>
        <taxon>Agaricomycotina</taxon>
        <taxon>Agaricomycetes</taxon>
        <taxon>Polyporales</taxon>
        <taxon>Polyporaceae</taxon>
        <taxon>Lentinus</taxon>
    </lineage>
</organism>
<dbReference type="FunFam" id="1.20.1160.11:FF:000003">
    <property type="entry name" value="Paired amphipathic helix SIN3-like protein"/>
    <property type="match status" value="1"/>
</dbReference>
<evidence type="ECO:0000313" key="8">
    <source>
        <dbReference type="EMBL" id="RPD65008.1"/>
    </source>
</evidence>
<evidence type="ECO:0000256" key="4">
    <source>
        <dbReference type="ARBA" id="ARBA00023242"/>
    </source>
</evidence>
<evidence type="ECO:0000313" key="9">
    <source>
        <dbReference type="Proteomes" id="UP000313359"/>
    </source>
</evidence>
<feature type="region of interest" description="Disordered" evidence="6">
    <location>
        <begin position="227"/>
        <end position="307"/>
    </location>
</feature>